<keyword evidence="3" id="KW-1185">Reference proteome</keyword>
<keyword evidence="1" id="KW-0732">Signal</keyword>
<sequence>MPPTLLLVLVIRTTEALLGYDCGGSNFNSITISFPDVGECHVLNDKPNTTVVYLQLLQTAEYAEILVHACRIEIERHIMYCGMHSHVSLVQGGRRKYLVDIDQTTYHRIHATRSFSYGQSTPIVDLHPNSIHYRTLTLAGSIAINGTCHGAQYSDPYGTKNNVIVEASIFITYKDLYNHTTTKSSQDLITQAHKKKELYGSNVFWSQLPDNSCKFHSYDVLYQGVATKIIDSNSRYPFVYSLTSEDTTFVLSKKSERVICGFTIIQTEYPKLVIVETTKDNAFAAKHRILTNNLDNFTYINSKFIYVEKHIKL</sequence>
<dbReference type="Proteomes" id="UP000078492">
    <property type="component" value="Unassembled WGS sequence"/>
</dbReference>
<protein>
    <submittedName>
        <fullName evidence="2">Uncharacterized protein</fullName>
    </submittedName>
</protein>
<evidence type="ECO:0000256" key="1">
    <source>
        <dbReference type="SAM" id="SignalP"/>
    </source>
</evidence>
<reference evidence="2 3" key="1">
    <citation type="submission" date="2015-09" db="EMBL/GenBank/DDBJ databases">
        <title>Trachymyrmex cornetzi WGS genome.</title>
        <authorList>
            <person name="Nygaard S."/>
            <person name="Hu H."/>
            <person name="Boomsma J."/>
            <person name="Zhang G."/>
        </authorList>
    </citation>
    <scope>NUCLEOTIDE SEQUENCE [LARGE SCALE GENOMIC DNA]</scope>
    <source>
        <strain evidence="2">Tcor2-1</strain>
        <tissue evidence="2">Whole body</tissue>
    </source>
</reference>
<feature type="chain" id="PRO_5007582356" evidence="1">
    <location>
        <begin position="17"/>
        <end position="313"/>
    </location>
</feature>
<organism evidence="2 3">
    <name type="scientific">Trachymyrmex cornetzi</name>
    <dbReference type="NCBI Taxonomy" id="471704"/>
    <lineage>
        <taxon>Eukaryota</taxon>
        <taxon>Metazoa</taxon>
        <taxon>Ecdysozoa</taxon>
        <taxon>Arthropoda</taxon>
        <taxon>Hexapoda</taxon>
        <taxon>Insecta</taxon>
        <taxon>Pterygota</taxon>
        <taxon>Neoptera</taxon>
        <taxon>Endopterygota</taxon>
        <taxon>Hymenoptera</taxon>
        <taxon>Apocrita</taxon>
        <taxon>Aculeata</taxon>
        <taxon>Formicoidea</taxon>
        <taxon>Formicidae</taxon>
        <taxon>Myrmicinae</taxon>
        <taxon>Trachymyrmex</taxon>
    </lineage>
</organism>
<dbReference type="AlphaFoldDB" id="A0A151IWE4"/>
<evidence type="ECO:0000313" key="2">
    <source>
        <dbReference type="EMBL" id="KYN12144.1"/>
    </source>
</evidence>
<gene>
    <name evidence="2" type="ORF">ALC57_15688</name>
</gene>
<dbReference type="Pfam" id="PF24664">
    <property type="entry name" value="Monjiviricetes_fusion"/>
    <property type="match status" value="1"/>
</dbReference>
<feature type="signal peptide" evidence="1">
    <location>
        <begin position="1"/>
        <end position="16"/>
    </location>
</feature>
<name>A0A151IWE4_9HYME</name>
<dbReference type="EMBL" id="KQ980858">
    <property type="protein sequence ID" value="KYN12144.1"/>
    <property type="molecule type" value="Genomic_DNA"/>
</dbReference>
<proteinExistence type="predicted"/>
<evidence type="ECO:0000313" key="3">
    <source>
        <dbReference type="Proteomes" id="UP000078492"/>
    </source>
</evidence>
<accession>A0A151IWE4</accession>